<dbReference type="Proteomes" id="UP000246018">
    <property type="component" value="Unassembled WGS sequence"/>
</dbReference>
<dbReference type="EMBL" id="QDGZ01000004">
    <property type="protein sequence ID" value="PVG83009.1"/>
    <property type="molecule type" value="Genomic_DNA"/>
</dbReference>
<reference evidence="9 10" key="1">
    <citation type="submission" date="2018-04" db="EMBL/GenBank/DDBJ databases">
        <title>Genome of Nocardioides gansuensis WSJ-1.</title>
        <authorList>
            <person name="Wu S."/>
            <person name="Wang G."/>
        </authorList>
    </citation>
    <scope>NUCLEOTIDE SEQUENCE [LARGE SCALE GENOMIC DNA]</scope>
    <source>
        <strain evidence="9 10">WSJ-1</strain>
    </source>
</reference>
<comment type="caution">
    <text evidence="9">The sequence shown here is derived from an EMBL/GenBank/DDBJ whole genome shotgun (WGS) entry which is preliminary data.</text>
</comment>
<feature type="domain" description="Histidine kinase" evidence="8">
    <location>
        <begin position="134"/>
        <end position="347"/>
    </location>
</feature>
<keyword evidence="4" id="KW-0597">Phosphoprotein</keyword>
<dbReference type="InterPro" id="IPR050736">
    <property type="entry name" value="Sensor_HK_Regulatory"/>
</dbReference>
<keyword evidence="5" id="KW-0808">Transferase</keyword>
<dbReference type="InterPro" id="IPR004358">
    <property type="entry name" value="Sig_transdc_His_kin-like_C"/>
</dbReference>
<dbReference type="FunFam" id="1.10.287.130:FF:000001">
    <property type="entry name" value="Two-component sensor histidine kinase"/>
    <property type="match status" value="1"/>
</dbReference>
<evidence type="ECO:0000256" key="3">
    <source>
        <dbReference type="ARBA" id="ARBA00012438"/>
    </source>
</evidence>
<accession>A0A2T8FBB2</accession>
<dbReference type="Gene3D" id="1.10.287.130">
    <property type="match status" value="1"/>
</dbReference>
<dbReference type="PANTHER" id="PTHR43711">
    <property type="entry name" value="TWO-COMPONENT HISTIDINE KINASE"/>
    <property type="match status" value="1"/>
</dbReference>
<organism evidence="9 10">
    <name type="scientific">Nocardioides gansuensis</name>
    <dbReference type="NCBI Taxonomy" id="2138300"/>
    <lineage>
        <taxon>Bacteria</taxon>
        <taxon>Bacillati</taxon>
        <taxon>Actinomycetota</taxon>
        <taxon>Actinomycetes</taxon>
        <taxon>Propionibacteriales</taxon>
        <taxon>Nocardioidaceae</taxon>
        <taxon>Nocardioides</taxon>
    </lineage>
</organism>
<comment type="subcellular location">
    <subcellularLocation>
        <location evidence="2">Cell membrane</location>
    </subcellularLocation>
</comment>
<dbReference type="EC" id="2.7.13.3" evidence="3"/>
<sequence>MPTPEEPTRDLADSYPDGVLGARADGVVTVLNDQAASLLRVPRESRGQQLADVLRLQDQDARTWLEVNDPFGSISIRRGIPEQSWLNDAGEEVLTTARILRDVPLGPVTGVAIGLRTGRGRARLDRERSDLVATVAHELRSPLTGVKGFVQALLNRWDKLSDDQRKLMLHTVHSDADRLARLIAELLDVARIDTGRLQLYPRDCDGRVLVQRVADSVAAGTARPIEVVLADDVPGIHADPDKFTQVLTNLVENAVRHGEGVVRVSLEALPPEQTWPGARIVVEDEGDGIPEELRRQVFTKFWTSGAGGSGLGMYIVHGLVRAHGGDIAIGESPSGGARITVHWPSAQNLHESSPSPPAPPS</sequence>
<evidence type="ECO:0000256" key="1">
    <source>
        <dbReference type="ARBA" id="ARBA00000085"/>
    </source>
</evidence>
<comment type="catalytic activity">
    <reaction evidence="1">
        <text>ATP + protein L-histidine = ADP + protein N-phospho-L-histidine.</text>
        <dbReference type="EC" id="2.7.13.3"/>
    </reaction>
</comment>
<dbReference type="Pfam" id="PF00512">
    <property type="entry name" value="HisKA"/>
    <property type="match status" value="1"/>
</dbReference>
<dbReference type="InterPro" id="IPR003661">
    <property type="entry name" value="HisK_dim/P_dom"/>
</dbReference>
<keyword evidence="6 9" id="KW-0418">Kinase</keyword>
<dbReference type="Gene3D" id="3.30.565.10">
    <property type="entry name" value="Histidine kinase-like ATPase, C-terminal domain"/>
    <property type="match status" value="1"/>
</dbReference>
<keyword evidence="10" id="KW-1185">Reference proteome</keyword>
<gene>
    <name evidence="9" type="ORF">DDE18_11795</name>
</gene>
<evidence type="ECO:0000256" key="2">
    <source>
        <dbReference type="ARBA" id="ARBA00004236"/>
    </source>
</evidence>
<dbReference type="SUPFAM" id="SSF47384">
    <property type="entry name" value="Homodimeric domain of signal transducing histidine kinase"/>
    <property type="match status" value="1"/>
</dbReference>
<dbReference type="InterPro" id="IPR036097">
    <property type="entry name" value="HisK_dim/P_sf"/>
</dbReference>
<evidence type="ECO:0000313" key="9">
    <source>
        <dbReference type="EMBL" id="PVG83009.1"/>
    </source>
</evidence>
<dbReference type="OrthoDB" id="9813151at2"/>
<dbReference type="PRINTS" id="PR00344">
    <property type="entry name" value="BCTRLSENSOR"/>
</dbReference>
<dbReference type="Pfam" id="PF02518">
    <property type="entry name" value="HATPase_c"/>
    <property type="match status" value="1"/>
</dbReference>
<evidence type="ECO:0000256" key="5">
    <source>
        <dbReference type="ARBA" id="ARBA00022679"/>
    </source>
</evidence>
<protein>
    <recommendedName>
        <fullName evidence="3">histidine kinase</fullName>
        <ecNumber evidence="3">2.7.13.3</ecNumber>
    </recommendedName>
</protein>
<dbReference type="GO" id="GO:0005886">
    <property type="term" value="C:plasma membrane"/>
    <property type="evidence" value="ECO:0007669"/>
    <property type="project" value="UniProtKB-SubCell"/>
</dbReference>
<dbReference type="CDD" id="cd00082">
    <property type="entry name" value="HisKA"/>
    <property type="match status" value="1"/>
</dbReference>
<proteinExistence type="predicted"/>
<evidence type="ECO:0000256" key="7">
    <source>
        <dbReference type="ARBA" id="ARBA00023012"/>
    </source>
</evidence>
<dbReference type="PANTHER" id="PTHR43711:SF1">
    <property type="entry name" value="HISTIDINE KINASE 1"/>
    <property type="match status" value="1"/>
</dbReference>
<dbReference type="InterPro" id="IPR036890">
    <property type="entry name" value="HATPase_C_sf"/>
</dbReference>
<dbReference type="SMART" id="SM00387">
    <property type="entry name" value="HATPase_c"/>
    <property type="match status" value="1"/>
</dbReference>
<name>A0A2T8FBB2_9ACTN</name>
<dbReference type="AlphaFoldDB" id="A0A2T8FBB2"/>
<evidence type="ECO:0000256" key="6">
    <source>
        <dbReference type="ARBA" id="ARBA00022777"/>
    </source>
</evidence>
<dbReference type="RefSeq" id="WP_116572439.1">
    <property type="nucleotide sequence ID" value="NZ_QDGZ01000004.1"/>
</dbReference>
<dbReference type="CDD" id="cd00075">
    <property type="entry name" value="HATPase"/>
    <property type="match status" value="1"/>
</dbReference>
<dbReference type="InterPro" id="IPR003594">
    <property type="entry name" value="HATPase_dom"/>
</dbReference>
<dbReference type="SMART" id="SM00388">
    <property type="entry name" value="HisKA"/>
    <property type="match status" value="1"/>
</dbReference>
<dbReference type="InterPro" id="IPR005467">
    <property type="entry name" value="His_kinase_dom"/>
</dbReference>
<keyword evidence="7" id="KW-0902">Two-component regulatory system</keyword>
<dbReference type="PROSITE" id="PS50109">
    <property type="entry name" value="HIS_KIN"/>
    <property type="match status" value="1"/>
</dbReference>
<dbReference type="GO" id="GO:0000155">
    <property type="term" value="F:phosphorelay sensor kinase activity"/>
    <property type="evidence" value="ECO:0007669"/>
    <property type="project" value="InterPro"/>
</dbReference>
<dbReference type="SUPFAM" id="SSF55874">
    <property type="entry name" value="ATPase domain of HSP90 chaperone/DNA topoisomerase II/histidine kinase"/>
    <property type="match status" value="1"/>
</dbReference>
<evidence type="ECO:0000259" key="8">
    <source>
        <dbReference type="PROSITE" id="PS50109"/>
    </source>
</evidence>
<dbReference type="Gene3D" id="3.30.450.20">
    <property type="entry name" value="PAS domain"/>
    <property type="match status" value="1"/>
</dbReference>
<evidence type="ECO:0000313" key="10">
    <source>
        <dbReference type="Proteomes" id="UP000246018"/>
    </source>
</evidence>
<evidence type="ECO:0000256" key="4">
    <source>
        <dbReference type="ARBA" id="ARBA00022553"/>
    </source>
</evidence>